<proteinExistence type="predicted"/>
<keyword evidence="2" id="KW-1185">Reference proteome</keyword>
<protein>
    <submittedName>
        <fullName evidence="1">Uncharacterized protein</fullName>
    </submittedName>
</protein>
<comment type="caution">
    <text evidence="1">The sequence shown here is derived from an EMBL/GenBank/DDBJ whole genome shotgun (WGS) entry which is preliminary data.</text>
</comment>
<dbReference type="Proteomes" id="UP000232323">
    <property type="component" value="Unassembled WGS sequence"/>
</dbReference>
<reference evidence="1 2" key="1">
    <citation type="submission" date="2017-08" db="EMBL/GenBank/DDBJ databases">
        <title>Acidophilic green algal genome provides insights into adaptation to an acidic environment.</title>
        <authorList>
            <person name="Hirooka S."/>
            <person name="Hirose Y."/>
            <person name="Kanesaki Y."/>
            <person name="Higuchi S."/>
            <person name="Fujiwara T."/>
            <person name="Onuma R."/>
            <person name="Era A."/>
            <person name="Ohbayashi R."/>
            <person name="Uzuka A."/>
            <person name="Nozaki H."/>
            <person name="Yoshikawa H."/>
            <person name="Miyagishima S.Y."/>
        </authorList>
    </citation>
    <scope>NUCLEOTIDE SEQUENCE [LARGE SCALE GENOMIC DNA]</scope>
    <source>
        <strain evidence="1 2">NIES-2499</strain>
    </source>
</reference>
<evidence type="ECO:0000313" key="1">
    <source>
        <dbReference type="EMBL" id="GAX76972.1"/>
    </source>
</evidence>
<evidence type="ECO:0000313" key="2">
    <source>
        <dbReference type="Proteomes" id="UP000232323"/>
    </source>
</evidence>
<accession>A0A250X252</accession>
<gene>
    <name evidence="1" type="ORF">CEUSTIGMA_g4419.t1</name>
</gene>
<sequence length="111" mass="13084">MIAILRGFVDNNTRSSSISRARQILDFHDFVTRSEVNKNQDAEIKDRAIQVSKQTALKLRVRHQRVMSHCSHSWNIDEMLRTSRMHLRNTEFSLVSFFCRKKKSKVFLSCN</sequence>
<organism evidence="1 2">
    <name type="scientific">Chlamydomonas eustigma</name>
    <dbReference type="NCBI Taxonomy" id="1157962"/>
    <lineage>
        <taxon>Eukaryota</taxon>
        <taxon>Viridiplantae</taxon>
        <taxon>Chlorophyta</taxon>
        <taxon>core chlorophytes</taxon>
        <taxon>Chlorophyceae</taxon>
        <taxon>CS clade</taxon>
        <taxon>Chlamydomonadales</taxon>
        <taxon>Chlamydomonadaceae</taxon>
        <taxon>Chlamydomonas</taxon>
    </lineage>
</organism>
<name>A0A250X252_9CHLO</name>
<dbReference type="EMBL" id="BEGY01000021">
    <property type="protein sequence ID" value="GAX76972.1"/>
    <property type="molecule type" value="Genomic_DNA"/>
</dbReference>
<dbReference type="AlphaFoldDB" id="A0A250X252"/>